<dbReference type="InterPro" id="IPR007546">
    <property type="entry name" value="DUF503"/>
</dbReference>
<protein>
    <recommendedName>
        <fullName evidence="3">YlxP-like protein</fullName>
    </recommendedName>
</protein>
<proteinExistence type="predicted"/>
<dbReference type="PANTHER" id="PTHR36441:SF1">
    <property type="entry name" value="DUF503 DOMAIN-CONTAINING PROTEIN"/>
    <property type="match status" value="1"/>
</dbReference>
<dbReference type="InterPro" id="IPR036746">
    <property type="entry name" value="TT1725-like_sf"/>
</dbReference>
<dbReference type="RefSeq" id="WP_002596694.1">
    <property type="nucleotide sequence ID" value="NZ_LTAY01000048.1"/>
</dbReference>
<organism evidence="1 2">
    <name type="scientific">Clostridium thermobutyricum DSM 4928</name>
    <dbReference type="NCBI Taxonomy" id="1121339"/>
    <lineage>
        <taxon>Bacteria</taxon>
        <taxon>Bacillati</taxon>
        <taxon>Bacillota</taxon>
        <taxon>Clostridia</taxon>
        <taxon>Eubacteriales</taxon>
        <taxon>Clostridiaceae</taxon>
        <taxon>Clostridium</taxon>
    </lineage>
</organism>
<accession>A0A1V4STU4</accession>
<reference evidence="1 2" key="1">
    <citation type="submission" date="2016-02" db="EMBL/GenBank/DDBJ databases">
        <title>Genome sequence of Clostridium thermobutyricum DSM 4928.</title>
        <authorList>
            <person name="Poehlein A."/>
            <person name="Daniel R."/>
        </authorList>
    </citation>
    <scope>NUCLEOTIDE SEQUENCE [LARGE SCALE GENOMIC DNA]</scope>
    <source>
        <strain evidence="1 2">DSM 4928</strain>
    </source>
</reference>
<dbReference type="Gene3D" id="3.30.70.1120">
    <property type="entry name" value="TT1725-like"/>
    <property type="match status" value="1"/>
</dbReference>
<dbReference type="AlphaFoldDB" id="A0A1V4STU4"/>
<evidence type="ECO:0008006" key="3">
    <source>
        <dbReference type="Google" id="ProtNLM"/>
    </source>
</evidence>
<dbReference type="Proteomes" id="UP000191448">
    <property type="component" value="Unassembled WGS sequence"/>
</dbReference>
<sequence>MKILVMEITMRVSFVNSLKEKRMILRSIRDKLKNKFNISIAETGDNDNHKSIVLGLCSVSSDKNVLENTSEKIISFIEENLDGEIIDIYSEIEHY</sequence>
<dbReference type="Pfam" id="PF04456">
    <property type="entry name" value="DUF503"/>
    <property type="match status" value="1"/>
</dbReference>
<dbReference type="OrthoDB" id="9809023at2"/>
<dbReference type="EMBL" id="LTAY01000048">
    <property type="protein sequence ID" value="OPX47289.1"/>
    <property type="molecule type" value="Genomic_DNA"/>
</dbReference>
<comment type="caution">
    <text evidence="1">The sequence shown here is derived from an EMBL/GenBank/DDBJ whole genome shotgun (WGS) entry which is preliminary data.</text>
</comment>
<dbReference type="SUPFAM" id="SSF103007">
    <property type="entry name" value="Hypothetical protein TT1725"/>
    <property type="match status" value="1"/>
</dbReference>
<evidence type="ECO:0000313" key="2">
    <source>
        <dbReference type="Proteomes" id="UP000191448"/>
    </source>
</evidence>
<dbReference type="PANTHER" id="PTHR36441">
    <property type="entry name" value="HYPOTHETICAL CYTOSOLIC PROTEIN"/>
    <property type="match status" value="1"/>
</dbReference>
<gene>
    <name evidence="1" type="ORF">CLTHE_18520</name>
</gene>
<name>A0A1V4STU4_9CLOT</name>
<evidence type="ECO:0000313" key="1">
    <source>
        <dbReference type="EMBL" id="OPX47289.1"/>
    </source>
</evidence>